<comment type="caution">
    <text evidence="3">The sequence shown here is derived from an EMBL/GenBank/DDBJ whole genome shotgun (WGS) entry which is preliminary data.</text>
</comment>
<dbReference type="SUPFAM" id="SSF51735">
    <property type="entry name" value="NAD(P)-binding Rossmann-fold domains"/>
    <property type="match status" value="1"/>
</dbReference>
<evidence type="ECO:0000313" key="3">
    <source>
        <dbReference type="EMBL" id="OGK43723.1"/>
    </source>
</evidence>
<dbReference type="Proteomes" id="UP000179072">
    <property type="component" value="Unassembled WGS sequence"/>
</dbReference>
<evidence type="ECO:0000259" key="2">
    <source>
        <dbReference type="Pfam" id="PF01370"/>
    </source>
</evidence>
<dbReference type="STRING" id="1802060.A2957_00360"/>
<protein>
    <submittedName>
        <fullName evidence="3">NAD-dependent epimerase</fullName>
    </submittedName>
</protein>
<comment type="similarity">
    <text evidence="1">Belongs to the NAD(P)-dependent epimerase/dehydratase family.</text>
</comment>
<dbReference type="AlphaFoldDB" id="A0A1F7IK51"/>
<evidence type="ECO:0000313" key="4">
    <source>
        <dbReference type="Proteomes" id="UP000179072"/>
    </source>
</evidence>
<sequence>MKRNDFAGRKVLITGGLGFIGSNLAHALVKRKADVTLIDSMIPDFGGNEANVEDIKHKVRISYTDMRSFALPYIIKNQDIIFNLAGQISHMDSMKDPVTDLEINAKSQLHLLESCRYHNPSVKIIYASTRQIYGKTKQKPPINEDHPIDPTDINGINKLSGELFHSLYHKVFGIKTVSLRLTNCYGPRQLIRHDRQGFIAWFINRTVLNKEIKLYGDGLQIRDFTYIDDVVDAFLRVAVESNADGQVYNLGGIRPYSLLEVAKILKRINPKLKISKIPFPRERKKIDIGNYVGDWSKIHKDIGWKPKIDLEMGLKKTLTYFRKNLSNYL</sequence>
<dbReference type="InterPro" id="IPR001509">
    <property type="entry name" value="Epimerase_deHydtase"/>
</dbReference>
<gene>
    <name evidence="3" type="ORF">A2957_00360</name>
</gene>
<dbReference type="Gene3D" id="3.40.50.720">
    <property type="entry name" value="NAD(P)-binding Rossmann-like Domain"/>
    <property type="match status" value="1"/>
</dbReference>
<feature type="domain" description="NAD-dependent epimerase/dehydratase" evidence="2">
    <location>
        <begin position="11"/>
        <end position="251"/>
    </location>
</feature>
<proteinExistence type="inferred from homology"/>
<dbReference type="Gene3D" id="3.90.25.10">
    <property type="entry name" value="UDP-galactose 4-epimerase, domain 1"/>
    <property type="match status" value="1"/>
</dbReference>
<reference evidence="3 4" key="1">
    <citation type="journal article" date="2016" name="Nat. Commun.">
        <title>Thousands of microbial genomes shed light on interconnected biogeochemical processes in an aquifer system.</title>
        <authorList>
            <person name="Anantharaman K."/>
            <person name="Brown C.T."/>
            <person name="Hug L.A."/>
            <person name="Sharon I."/>
            <person name="Castelle C.J."/>
            <person name="Probst A.J."/>
            <person name="Thomas B.C."/>
            <person name="Singh A."/>
            <person name="Wilkins M.J."/>
            <person name="Karaoz U."/>
            <person name="Brodie E.L."/>
            <person name="Williams K.H."/>
            <person name="Hubbard S.S."/>
            <person name="Banfield J.F."/>
        </authorList>
    </citation>
    <scope>NUCLEOTIDE SEQUENCE [LARGE SCALE GENOMIC DNA]</scope>
</reference>
<dbReference type="EMBL" id="MGAK01000032">
    <property type="protein sequence ID" value="OGK43723.1"/>
    <property type="molecule type" value="Genomic_DNA"/>
</dbReference>
<accession>A0A1F7IK51</accession>
<dbReference type="PRINTS" id="PR01713">
    <property type="entry name" value="NUCEPIMERASE"/>
</dbReference>
<evidence type="ECO:0000256" key="1">
    <source>
        <dbReference type="ARBA" id="ARBA00007637"/>
    </source>
</evidence>
<dbReference type="Pfam" id="PF01370">
    <property type="entry name" value="Epimerase"/>
    <property type="match status" value="1"/>
</dbReference>
<name>A0A1F7IK51_9BACT</name>
<organism evidence="3 4">
    <name type="scientific">Candidatus Roizmanbacteria bacterium RIFCSPLOWO2_01_FULL_38_11</name>
    <dbReference type="NCBI Taxonomy" id="1802060"/>
    <lineage>
        <taxon>Bacteria</taxon>
        <taxon>Candidatus Roizmaniibacteriota</taxon>
    </lineage>
</organism>
<dbReference type="InterPro" id="IPR036291">
    <property type="entry name" value="NAD(P)-bd_dom_sf"/>
</dbReference>
<dbReference type="PANTHER" id="PTHR43000">
    <property type="entry name" value="DTDP-D-GLUCOSE 4,6-DEHYDRATASE-RELATED"/>
    <property type="match status" value="1"/>
</dbReference>